<dbReference type="GO" id="GO:0042119">
    <property type="term" value="P:neutrophil activation"/>
    <property type="evidence" value="ECO:0000318"/>
    <property type="project" value="GO_Central"/>
</dbReference>
<dbReference type="Proteomes" id="UP000002281">
    <property type="component" value="Chromosome 2"/>
</dbReference>
<evidence type="ECO:0000256" key="3">
    <source>
        <dbReference type="ARBA" id="ARBA00022514"/>
    </source>
</evidence>
<dbReference type="PRINTS" id="PR01930">
    <property type="entry name" value="INTRLEUKIN15"/>
</dbReference>
<dbReference type="SUPFAM" id="SSF47266">
    <property type="entry name" value="4-helical cytokines"/>
    <property type="match status" value="1"/>
</dbReference>
<evidence type="ECO:0000256" key="5">
    <source>
        <dbReference type="ARBA" id="ARBA00022729"/>
    </source>
</evidence>
<dbReference type="FunFam" id="1.20.1250.70:FF:000001">
    <property type="entry name" value="Interleukin"/>
    <property type="match status" value="1"/>
</dbReference>
<evidence type="ECO:0000313" key="11">
    <source>
        <dbReference type="Proteomes" id="UP000002281"/>
    </source>
</evidence>
<dbReference type="GO" id="GO:0005125">
    <property type="term" value="F:cytokine activity"/>
    <property type="evidence" value="ECO:0000318"/>
    <property type="project" value="GO_Central"/>
</dbReference>
<dbReference type="GO" id="GO:0005126">
    <property type="term" value="F:cytokine receptor binding"/>
    <property type="evidence" value="ECO:0007669"/>
    <property type="project" value="InterPro"/>
</dbReference>
<evidence type="ECO:0000256" key="1">
    <source>
        <dbReference type="ARBA" id="ARBA00004613"/>
    </source>
</evidence>
<dbReference type="GO" id="GO:0042102">
    <property type="term" value="P:positive regulation of T cell proliferation"/>
    <property type="evidence" value="ECO:0000318"/>
    <property type="project" value="GO_Central"/>
</dbReference>
<evidence type="ECO:0000256" key="7">
    <source>
        <dbReference type="ARBA" id="ARBA00023180"/>
    </source>
</evidence>
<accession>A0A9L0SGV3</accession>
<gene>
    <name evidence="10" type="primary">IL15</name>
</gene>
<evidence type="ECO:0000256" key="8">
    <source>
        <dbReference type="RuleBase" id="RU003453"/>
    </source>
</evidence>
<protein>
    <recommendedName>
        <fullName evidence="8">Interleukin</fullName>
    </recommendedName>
</protein>
<comment type="subcellular location">
    <subcellularLocation>
        <location evidence="1">Secreted</location>
    </subcellularLocation>
</comment>
<keyword evidence="3 8" id="KW-0202">Cytokine</keyword>
<dbReference type="GO" id="GO:0001819">
    <property type="term" value="P:positive regulation of cytokine production"/>
    <property type="evidence" value="ECO:0000318"/>
    <property type="project" value="GO_Central"/>
</dbReference>
<dbReference type="Gene3D" id="1.20.1250.70">
    <property type="entry name" value="Interleukin-15/Interleukin-21"/>
    <property type="match status" value="1"/>
</dbReference>
<evidence type="ECO:0000256" key="2">
    <source>
        <dbReference type="ARBA" id="ARBA00006050"/>
    </source>
</evidence>
<dbReference type="GO" id="GO:0050778">
    <property type="term" value="P:positive regulation of immune response"/>
    <property type="evidence" value="ECO:0000318"/>
    <property type="project" value="GO_Central"/>
</dbReference>
<dbReference type="InterPro" id="IPR003443">
    <property type="entry name" value="IL-15/IL-21_fam"/>
</dbReference>
<keyword evidence="11" id="KW-1185">Reference proteome</keyword>
<dbReference type="AlphaFoldDB" id="A0A9L0SGV3"/>
<dbReference type="InterPro" id="IPR020466">
    <property type="entry name" value="IL-15_mml"/>
</dbReference>
<evidence type="ECO:0000256" key="9">
    <source>
        <dbReference type="SAM" id="MobiDB-lite"/>
    </source>
</evidence>
<evidence type="ECO:0000256" key="6">
    <source>
        <dbReference type="ARBA" id="ARBA00023157"/>
    </source>
</evidence>
<dbReference type="InterPro" id="IPR009079">
    <property type="entry name" value="4_helix_cytokine-like_core"/>
</dbReference>
<keyword evidence="7" id="KW-0325">Glycoprotein</keyword>
<keyword evidence="6" id="KW-1015">Disulfide bond</keyword>
<evidence type="ECO:0000313" key="10">
    <source>
        <dbReference type="Ensembl" id="ENSECAP00000075313.1"/>
    </source>
</evidence>
<feature type="region of interest" description="Disordered" evidence="9">
    <location>
        <begin position="55"/>
        <end position="175"/>
    </location>
</feature>
<dbReference type="PRINTS" id="PR01947">
    <property type="entry name" value="INTLKN15MAML"/>
</dbReference>
<dbReference type="GO" id="GO:0006955">
    <property type="term" value="P:immune response"/>
    <property type="evidence" value="ECO:0007669"/>
    <property type="project" value="InterPro"/>
</dbReference>
<proteinExistence type="inferred from homology"/>
<dbReference type="SMR" id="A0A9L0SGV3"/>
<evidence type="ECO:0000256" key="4">
    <source>
        <dbReference type="ARBA" id="ARBA00022525"/>
    </source>
</evidence>
<keyword evidence="5" id="KW-0732">Signal</keyword>
<dbReference type="PANTHER" id="PTHR14356:SF3">
    <property type="entry name" value="INTERLEUKIN-15"/>
    <property type="match status" value="1"/>
</dbReference>
<feature type="compositionally biased region" description="Pro residues" evidence="9">
    <location>
        <begin position="124"/>
        <end position="136"/>
    </location>
</feature>
<keyword evidence="4" id="KW-0964">Secreted</keyword>
<dbReference type="Ensembl" id="ENSECAT00000100284.1">
    <property type="protein sequence ID" value="ENSECAP00000075313.1"/>
    <property type="gene ID" value="ENSECAG00000014406.4"/>
</dbReference>
<name>A0A9L0SGV3_HORSE</name>
<reference evidence="10 11" key="1">
    <citation type="journal article" date="2009" name="Science">
        <title>Genome sequence, comparative analysis, and population genetics of the domestic horse.</title>
        <authorList>
            <consortium name="Broad Institute Genome Sequencing Platform"/>
            <consortium name="Broad Institute Whole Genome Assembly Team"/>
            <person name="Wade C.M."/>
            <person name="Giulotto E."/>
            <person name="Sigurdsson S."/>
            <person name="Zoli M."/>
            <person name="Gnerre S."/>
            <person name="Imsland F."/>
            <person name="Lear T.L."/>
            <person name="Adelson D.L."/>
            <person name="Bailey E."/>
            <person name="Bellone R.R."/>
            <person name="Bloecker H."/>
            <person name="Distl O."/>
            <person name="Edgar R.C."/>
            <person name="Garber M."/>
            <person name="Leeb T."/>
            <person name="Mauceli E."/>
            <person name="MacLeod J.N."/>
            <person name="Penedo M.C.T."/>
            <person name="Raison J.M."/>
            <person name="Sharpe T."/>
            <person name="Vogel J."/>
            <person name="Andersson L."/>
            <person name="Antczak D.F."/>
            <person name="Biagi T."/>
            <person name="Binns M.M."/>
            <person name="Chowdhary B.P."/>
            <person name="Coleman S.J."/>
            <person name="Della Valle G."/>
            <person name="Fryc S."/>
            <person name="Guerin G."/>
            <person name="Hasegawa T."/>
            <person name="Hill E.W."/>
            <person name="Jurka J."/>
            <person name="Kiialainen A."/>
            <person name="Lindgren G."/>
            <person name="Liu J."/>
            <person name="Magnani E."/>
            <person name="Mickelson J.R."/>
            <person name="Murray J."/>
            <person name="Nergadze S.G."/>
            <person name="Onofrio R."/>
            <person name="Pedroni S."/>
            <person name="Piras M.F."/>
            <person name="Raudsepp T."/>
            <person name="Rocchi M."/>
            <person name="Roeed K.H."/>
            <person name="Ryder O.A."/>
            <person name="Searle S."/>
            <person name="Skow L."/>
            <person name="Swinburne J.E."/>
            <person name="Syvaenen A.C."/>
            <person name="Tozaki T."/>
            <person name="Valberg S.J."/>
            <person name="Vaudin M."/>
            <person name="White J.R."/>
            <person name="Zody M.C."/>
            <person name="Lander E.S."/>
            <person name="Lindblad-Toh K."/>
        </authorList>
    </citation>
    <scope>NUCLEOTIDE SEQUENCE [LARGE SCALE GENOMIC DNA]</scope>
    <source>
        <strain evidence="10 11">Thoroughbred</strain>
    </source>
</reference>
<dbReference type="GO" id="GO:0005615">
    <property type="term" value="C:extracellular space"/>
    <property type="evidence" value="ECO:0000318"/>
    <property type="project" value="GO_Central"/>
</dbReference>
<comment type="similarity">
    <text evidence="2 8">Belongs to the IL-15/IL-21 family.</text>
</comment>
<dbReference type="GeneTree" id="ENSGT00390000016264"/>
<reference evidence="10" key="2">
    <citation type="submission" date="2025-08" db="UniProtKB">
        <authorList>
            <consortium name="Ensembl"/>
        </authorList>
    </citation>
    <scope>IDENTIFICATION</scope>
    <source>
        <strain evidence="10">Thoroughbred</strain>
    </source>
</reference>
<sequence length="432" mass="47160">MFTLDYALDWKSDPQTGLFLQVHPPCQLPGTKQSPRCLPPMFFLVRLQGLPSSSLRGEPRGWSEVASHPDSTHFSLSPGRLGHAPRLGSQASLGKPACQAGSRDRGGWTPGHLLAPPLQEDHPPAPGPPPARPPGSAPLGVPTVADTCRASQPRSRELRATPGAVTRSRCQPAPPPASAGGVYLRLCCSFSFTFLFARGWDSPGSGRPGEPQLTRSLPSIEKPRPGKGARLRCLPPPILQPGVHGDFPPSWLKHLLASHLSDPEGNLISNLHRQKPYLRSTSIHCYLCLLLNSHFLTEAGIHVFILGCISAGLPKTEANWQDVISDLKRIEDLIQSIHVDATLYTESDAHPNCKVTAMKCFLLELHVILHESRNEDIKETVENLIILANSSLSSNGNVTESGCKECEELEEKNIKEFLQSFVHIVQMFINLP</sequence>
<dbReference type="InterPro" id="IPR020439">
    <property type="entry name" value="IL-15"/>
</dbReference>
<reference evidence="10" key="3">
    <citation type="submission" date="2025-09" db="UniProtKB">
        <authorList>
            <consortium name="Ensembl"/>
        </authorList>
    </citation>
    <scope>IDENTIFICATION</scope>
    <source>
        <strain evidence="10">Thoroughbred</strain>
    </source>
</reference>
<dbReference type="Pfam" id="PF02372">
    <property type="entry name" value="IL15"/>
    <property type="match status" value="1"/>
</dbReference>
<dbReference type="PANTHER" id="PTHR14356">
    <property type="entry name" value="INTERLEUKIN-15-RELATED"/>
    <property type="match status" value="1"/>
</dbReference>
<organism evidence="10 11">
    <name type="scientific">Equus caballus</name>
    <name type="common">Horse</name>
    <dbReference type="NCBI Taxonomy" id="9796"/>
    <lineage>
        <taxon>Eukaryota</taxon>
        <taxon>Metazoa</taxon>
        <taxon>Chordata</taxon>
        <taxon>Craniata</taxon>
        <taxon>Vertebrata</taxon>
        <taxon>Euteleostomi</taxon>
        <taxon>Mammalia</taxon>
        <taxon>Eutheria</taxon>
        <taxon>Laurasiatheria</taxon>
        <taxon>Perissodactyla</taxon>
        <taxon>Equidae</taxon>
        <taxon>Equus</taxon>
    </lineage>
</organism>
<feature type="region of interest" description="Disordered" evidence="9">
    <location>
        <begin position="201"/>
        <end position="226"/>
    </location>
</feature>